<proteinExistence type="predicted"/>
<dbReference type="Gene3D" id="3.30.950.30">
    <property type="entry name" value="Schlafen, AAA domain"/>
    <property type="match status" value="1"/>
</dbReference>
<gene>
    <name evidence="2" type="ORF">EKL98_11450</name>
</gene>
<dbReference type="AlphaFoldDB" id="A0A432CKS4"/>
<sequence>MSYSKIVFNKNIYDLEFSDIETYFNTNKEENLHLEFKSYVPNGDYSKKEEAIKKAVCGLLNSEGGIVIWGAPIETKEANGNTSAIGALTPFSSPLDKDRLVNIFSSSINPLPLGIKVQVLKNANNESIFIIEVEKSIERPHQYDNRYYIRLDGQTRIAPHYLISALMKSTDFPVIRGHLRLKTITTNGNNILLHFRKLLFNTSIYNNEKNIYMRVVAHPGEIFVNGINETGIFNQNYPILSNGAPLMSNFILSIPSYQNNQELSIIFQFGGEKSPSKSSTYKFNLNGGFPIGNVPDESIYITEKRENKLPSDVANNSSDVNIELLLNT</sequence>
<protein>
    <submittedName>
        <fullName evidence="2">ATP-binding protein</fullName>
    </submittedName>
</protein>
<keyword evidence="2" id="KW-0067">ATP-binding</keyword>
<evidence type="ECO:0000313" key="2">
    <source>
        <dbReference type="EMBL" id="RTZ03600.1"/>
    </source>
</evidence>
<dbReference type="GO" id="GO:0005524">
    <property type="term" value="F:ATP binding"/>
    <property type="evidence" value="ECO:0007669"/>
    <property type="project" value="UniProtKB-KW"/>
</dbReference>
<organism evidence="2 3">
    <name type="scientific">Flavobacterium bomense</name>
    <dbReference type="NCBI Taxonomy" id="2497483"/>
    <lineage>
        <taxon>Bacteria</taxon>
        <taxon>Pseudomonadati</taxon>
        <taxon>Bacteroidota</taxon>
        <taxon>Flavobacteriia</taxon>
        <taxon>Flavobacteriales</taxon>
        <taxon>Flavobacteriaceae</taxon>
        <taxon>Flavobacterium</taxon>
    </lineage>
</organism>
<name>A0A432CKS4_9FLAO</name>
<dbReference type="EMBL" id="RYDJ01000013">
    <property type="protein sequence ID" value="RTZ03600.1"/>
    <property type="molecule type" value="Genomic_DNA"/>
</dbReference>
<feature type="domain" description="Schlafen AlbA-2" evidence="1">
    <location>
        <begin position="30"/>
        <end position="157"/>
    </location>
</feature>
<reference evidence="2 3" key="1">
    <citation type="submission" date="2018-12" db="EMBL/GenBank/DDBJ databases">
        <title>Flavobacterium sp. nov., isolated from glacier ice.</title>
        <authorList>
            <person name="Liu Q."/>
            <person name="Xin Y.-H."/>
        </authorList>
    </citation>
    <scope>NUCLEOTIDE SEQUENCE [LARGE SCALE GENOMIC DNA]</scope>
    <source>
        <strain evidence="2 3">RB1N8</strain>
    </source>
</reference>
<evidence type="ECO:0000259" key="1">
    <source>
        <dbReference type="Pfam" id="PF04326"/>
    </source>
</evidence>
<evidence type="ECO:0000313" key="3">
    <source>
        <dbReference type="Proteomes" id="UP000280825"/>
    </source>
</evidence>
<accession>A0A432CKS4</accession>
<dbReference type="InterPro" id="IPR007421">
    <property type="entry name" value="Schlafen_AlbA_2_dom"/>
</dbReference>
<dbReference type="Proteomes" id="UP000280825">
    <property type="component" value="Unassembled WGS sequence"/>
</dbReference>
<dbReference type="RefSeq" id="WP_126562544.1">
    <property type="nucleotide sequence ID" value="NZ_RYDJ01000013.1"/>
</dbReference>
<comment type="caution">
    <text evidence="2">The sequence shown here is derived from an EMBL/GenBank/DDBJ whole genome shotgun (WGS) entry which is preliminary data.</text>
</comment>
<dbReference type="Pfam" id="PF04326">
    <property type="entry name" value="SLFN_AlbA_2"/>
    <property type="match status" value="1"/>
</dbReference>
<keyword evidence="2" id="KW-0547">Nucleotide-binding</keyword>
<keyword evidence="3" id="KW-1185">Reference proteome</keyword>
<dbReference type="InterPro" id="IPR038461">
    <property type="entry name" value="Schlafen_AlbA_2_dom_sf"/>
</dbReference>